<organism evidence="1 2">
    <name type="scientific">Coprinopsis cinerea (strain Okayama-7 / 130 / ATCC MYA-4618 / FGSC 9003)</name>
    <name type="common">Inky cap fungus</name>
    <name type="synonym">Hormographiella aspergillata</name>
    <dbReference type="NCBI Taxonomy" id="240176"/>
    <lineage>
        <taxon>Eukaryota</taxon>
        <taxon>Fungi</taxon>
        <taxon>Dikarya</taxon>
        <taxon>Basidiomycota</taxon>
        <taxon>Agaricomycotina</taxon>
        <taxon>Agaricomycetes</taxon>
        <taxon>Agaricomycetidae</taxon>
        <taxon>Agaricales</taxon>
        <taxon>Agaricineae</taxon>
        <taxon>Psathyrellaceae</taxon>
        <taxon>Coprinopsis</taxon>
    </lineage>
</organism>
<dbReference type="HOGENOM" id="CLU_3124964_0_0_1"/>
<dbReference type="AlphaFoldDB" id="D6RPG0"/>
<evidence type="ECO:0000313" key="2">
    <source>
        <dbReference type="Proteomes" id="UP000001861"/>
    </source>
</evidence>
<accession>D6RPG0</accession>
<keyword evidence="2" id="KW-1185">Reference proteome</keyword>
<proteinExistence type="predicted"/>
<dbReference type="KEGG" id="cci:CC1G_15093"/>
<reference evidence="1 2" key="1">
    <citation type="journal article" date="2010" name="Proc. Natl. Acad. Sci. U.S.A.">
        <title>Insights into evolution of multicellular fungi from the assembled chromosomes of the mushroom Coprinopsis cinerea (Coprinus cinereus).</title>
        <authorList>
            <person name="Stajich J.E."/>
            <person name="Wilke S.K."/>
            <person name="Ahren D."/>
            <person name="Au C.H."/>
            <person name="Birren B.W."/>
            <person name="Borodovsky M."/>
            <person name="Burns C."/>
            <person name="Canback B."/>
            <person name="Casselton L.A."/>
            <person name="Cheng C.K."/>
            <person name="Deng J."/>
            <person name="Dietrich F.S."/>
            <person name="Fargo D.C."/>
            <person name="Farman M.L."/>
            <person name="Gathman A.C."/>
            <person name="Goldberg J."/>
            <person name="Guigo R."/>
            <person name="Hoegger P.J."/>
            <person name="Hooker J.B."/>
            <person name="Huggins A."/>
            <person name="James T.Y."/>
            <person name="Kamada T."/>
            <person name="Kilaru S."/>
            <person name="Kodira C."/>
            <person name="Kues U."/>
            <person name="Kupfer D."/>
            <person name="Kwan H.S."/>
            <person name="Lomsadze A."/>
            <person name="Li W."/>
            <person name="Lilly W.W."/>
            <person name="Ma L.J."/>
            <person name="Mackey A.J."/>
            <person name="Manning G."/>
            <person name="Martin F."/>
            <person name="Muraguchi H."/>
            <person name="Natvig D.O."/>
            <person name="Palmerini H."/>
            <person name="Ramesh M.A."/>
            <person name="Rehmeyer C.J."/>
            <person name="Roe B.A."/>
            <person name="Shenoy N."/>
            <person name="Stanke M."/>
            <person name="Ter-Hovhannisyan V."/>
            <person name="Tunlid A."/>
            <person name="Velagapudi R."/>
            <person name="Vision T.J."/>
            <person name="Zeng Q."/>
            <person name="Zolan M.E."/>
            <person name="Pukkila P.J."/>
        </authorList>
    </citation>
    <scope>NUCLEOTIDE SEQUENCE [LARGE SCALE GENOMIC DNA]</scope>
    <source>
        <strain evidence="2">Okayama-7 / 130 / ATCC MYA-4618 / FGSC 9003</strain>
    </source>
</reference>
<protein>
    <submittedName>
        <fullName evidence="1">Uncharacterized protein</fullName>
    </submittedName>
</protein>
<name>D6RPG0_COPC7</name>
<dbReference type="EMBL" id="AACS02000008">
    <property type="protein sequence ID" value="EFI27265.1"/>
    <property type="molecule type" value="Genomic_DNA"/>
</dbReference>
<dbReference type="RefSeq" id="XP_002910759.1">
    <property type="nucleotide sequence ID" value="XM_002910713.1"/>
</dbReference>
<evidence type="ECO:0000313" key="1">
    <source>
        <dbReference type="EMBL" id="EFI27265.1"/>
    </source>
</evidence>
<sequence>MKFVVHFKFKNPNAEFKSYRGSKVYTLTFLNENLNKSWTKSTKDSVKFDR</sequence>
<dbReference type="InParanoid" id="D6RPG0"/>
<dbReference type="Proteomes" id="UP000001861">
    <property type="component" value="Unassembled WGS sequence"/>
</dbReference>
<dbReference type="GeneID" id="9378281"/>
<dbReference type="VEuPathDB" id="FungiDB:CC1G_15093"/>
<gene>
    <name evidence="1" type="ORF">CC1G_15093</name>
</gene>
<comment type="caution">
    <text evidence="1">The sequence shown here is derived from an EMBL/GenBank/DDBJ whole genome shotgun (WGS) entry which is preliminary data.</text>
</comment>